<dbReference type="EMBL" id="JBICBT010000917">
    <property type="protein sequence ID" value="KAL3093242.1"/>
    <property type="molecule type" value="Genomic_DNA"/>
</dbReference>
<protein>
    <submittedName>
        <fullName evidence="2">Uncharacterized protein</fullName>
    </submittedName>
</protein>
<evidence type="ECO:0000313" key="2">
    <source>
        <dbReference type="EMBL" id="KAL3093242.1"/>
    </source>
</evidence>
<evidence type="ECO:0000313" key="3">
    <source>
        <dbReference type="Proteomes" id="UP001620626"/>
    </source>
</evidence>
<proteinExistence type="predicted"/>
<comment type="caution">
    <text evidence="2">The sequence shown here is derived from an EMBL/GenBank/DDBJ whole genome shotgun (WGS) entry which is preliminary data.</text>
</comment>
<keyword evidence="3" id="KW-1185">Reference proteome</keyword>
<evidence type="ECO:0000256" key="1">
    <source>
        <dbReference type="SAM" id="MobiDB-lite"/>
    </source>
</evidence>
<name>A0ABD2JRK2_9BILA</name>
<dbReference type="Proteomes" id="UP001620626">
    <property type="component" value="Unassembled WGS sequence"/>
</dbReference>
<organism evidence="2 3">
    <name type="scientific">Heterodera trifolii</name>
    <dbReference type="NCBI Taxonomy" id="157864"/>
    <lineage>
        <taxon>Eukaryota</taxon>
        <taxon>Metazoa</taxon>
        <taxon>Ecdysozoa</taxon>
        <taxon>Nematoda</taxon>
        <taxon>Chromadorea</taxon>
        <taxon>Rhabditida</taxon>
        <taxon>Tylenchina</taxon>
        <taxon>Tylenchomorpha</taxon>
        <taxon>Tylenchoidea</taxon>
        <taxon>Heteroderidae</taxon>
        <taxon>Heteroderinae</taxon>
        <taxon>Heterodera</taxon>
    </lineage>
</organism>
<dbReference type="AlphaFoldDB" id="A0ABD2JRK2"/>
<accession>A0ABD2JRK2</accession>
<feature type="region of interest" description="Disordered" evidence="1">
    <location>
        <begin position="115"/>
        <end position="145"/>
    </location>
</feature>
<gene>
    <name evidence="2" type="ORF">niasHT_022692</name>
</gene>
<sequence length="368" mass="41338">MFFRPQGNKPIGTGALVLAQSDERPYSKCHHRQPKNMQSASEWFQHAAHADVPIQKRKRTLKDEKAAFKNNPAKLKQGEAHMRLKKVGRHRPPDSRLTKTVTRRKSEFGAIPKVRSGLSTRNGNAVEEAKKRKGGGSASITEKQQKSNCKQVMPLWLSQLTMVLILSGNLMGRYLLLHTSLNKTMANLRALLPSRAKFDYQAQMACAVEAVHVIRVISGHTGMGAGGGRGAEQRMVRQRRRRSHSSRHRQCKTWHFTQTLDILVNVRTRLDGQGMGHADEAHQEFSVCPRLLDSDTVRSMPYVVITNGAPVPYSSYHSLPRVTTYPASHSQSDHRITHLYLDSTIRLWDLATGRSMCTLTNHKVSASD</sequence>
<reference evidence="2 3" key="1">
    <citation type="submission" date="2024-10" db="EMBL/GenBank/DDBJ databases">
        <authorList>
            <person name="Kim D."/>
        </authorList>
    </citation>
    <scope>NUCLEOTIDE SEQUENCE [LARGE SCALE GENOMIC DNA]</scope>
    <source>
        <strain evidence="2">BH-2024</strain>
    </source>
</reference>